<proteinExistence type="predicted"/>
<sequence>MENVFKKNSILKLMEENLWMIMLFILFFTIGMVLGVYTVKYMNNYDMNNLNDYFSLFLQSIKEKNFNSRELIMEAVKNNAIIILVIWCSGFTILGVPFILIVNTIKGYTLGFAFSFIIATMGYKSLGIAILSLIPQNIIYVACMFIISVVSFKLSLEKLKNKFIKSSPYANNKNVVQYLYCFIIISVFMFLGFFIEGLFTPNLIRYIIAR</sequence>
<feature type="transmembrane region" description="Helical" evidence="1">
    <location>
        <begin position="177"/>
        <end position="195"/>
    </location>
</feature>
<dbReference type="EMBL" id="FQZO01000006">
    <property type="protein sequence ID" value="SHJ57902.1"/>
    <property type="molecule type" value="Genomic_DNA"/>
</dbReference>
<name>A0A1M6KGA4_9CLOT</name>
<organism evidence="2 3">
    <name type="scientific">Clostridium amylolyticum</name>
    <dbReference type="NCBI Taxonomy" id="1121298"/>
    <lineage>
        <taxon>Bacteria</taxon>
        <taxon>Bacillati</taxon>
        <taxon>Bacillota</taxon>
        <taxon>Clostridia</taxon>
        <taxon>Eubacteriales</taxon>
        <taxon>Clostridiaceae</taxon>
        <taxon>Clostridium</taxon>
    </lineage>
</organism>
<dbReference type="InterPro" id="IPR014196">
    <property type="entry name" value="SpoIIM"/>
</dbReference>
<feature type="transmembrane region" description="Helical" evidence="1">
    <location>
        <begin position="109"/>
        <end position="132"/>
    </location>
</feature>
<keyword evidence="3" id="KW-1185">Reference proteome</keyword>
<gene>
    <name evidence="2" type="ORF">SAMN05444401_3350</name>
</gene>
<dbReference type="Proteomes" id="UP000184080">
    <property type="component" value="Unassembled WGS sequence"/>
</dbReference>
<dbReference type="RefSeq" id="WP_073009315.1">
    <property type="nucleotide sequence ID" value="NZ_FQZO01000006.1"/>
</dbReference>
<evidence type="ECO:0000313" key="3">
    <source>
        <dbReference type="Proteomes" id="UP000184080"/>
    </source>
</evidence>
<keyword evidence="1" id="KW-0472">Membrane</keyword>
<dbReference type="STRING" id="1121298.SAMN05444401_3350"/>
<dbReference type="Pfam" id="PF01944">
    <property type="entry name" value="SpoIIM"/>
    <property type="match status" value="1"/>
</dbReference>
<dbReference type="OrthoDB" id="1707382at2"/>
<keyword evidence="1" id="KW-1133">Transmembrane helix</keyword>
<reference evidence="2 3" key="1">
    <citation type="submission" date="2016-11" db="EMBL/GenBank/DDBJ databases">
        <authorList>
            <person name="Jaros S."/>
            <person name="Januszkiewicz K."/>
            <person name="Wedrychowicz H."/>
        </authorList>
    </citation>
    <scope>NUCLEOTIDE SEQUENCE [LARGE SCALE GENOMIC DNA]</scope>
    <source>
        <strain evidence="2 3">DSM 21864</strain>
    </source>
</reference>
<feature type="transmembrane region" description="Helical" evidence="1">
    <location>
        <begin position="21"/>
        <end position="39"/>
    </location>
</feature>
<accession>A0A1M6KGA4</accession>
<evidence type="ECO:0000256" key="1">
    <source>
        <dbReference type="SAM" id="Phobius"/>
    </source>
</evidence>
<protein>
    <submittedName>
        <fullName evidence="2">Stage II sporulation protein M</fullName>
    </submittedName>
</protein>
<dbReference type="NCBIfam" id="TIGR02831">
    <property type="entry name" value="spo_II_M"/>
    <property type="match status" value="1"/>
</dbReference>
<keyword evidence="1" id="KW-0812">Transmembrane</keyword>
<feature type="transmembrane region" description="Helical" evidence="1">
    <location>
        <begin position="138"/>
        <end position="156"/>
    </location>
</feature>
<dbReference type="InterPro" id="IPR002798">
    <property type="entry name" value="SpoIIM-like"/>
</dbReference>
<feature type="transmembrane region" description="Helical" evidence="1">
    <location>
        <begin position="80"/>
        <end position="102"/>
    </location>
</feature>
<dbReference type="AlphaFoldDB" id="A0A1M6KGA4"/>
<dbReference type="PIRSF" id="PIRSF038973">
    <property type="entry name" value="SpoIIM"/>
    <property type="match status" value="1"/>
</dbReference>
<evidence type="ECO:0000313" key="2">
    <source>
        <dbReference type="EMBL" id="SHJ57902.1"/>
    </source>
</evidence>